<feature type="transmembrane region" description="Helical" evidence="2">
    <location>
        <begin position="225"/>
        <end position="242"/>
    </location>
</feature>
<dbReference type="Proteomes" id="UP000070620">
    <property type="component" value="Unassembled WGS sequence"/>
</dbReference>
<dbReference type="OrthoDB" id="3406023at2"/>
<keyword evidence="4" id="KW-1185">Reference proteome</keyword>
<keyword evidence="2" id="KW-0812">Transmembrane</keyword>
<proteinExistence type="predicted"/>
<dbReference type="EMBL" id="LRQV01000029">
    <property type="protein sequence ID" value="KXK61939.1"/>
    <property type="molecule type" value="Genomic_DNA"/>
</dbReference>
<organism evidence="3 4">
    <name type="scientific">Micromonospora rosaria</name>
    <dbReference type="NCBI Taxonomy" id="47874"/>
    <lineage>
        <taxon>Bacteria</taxon>
        <taxon>Bacillati</taxon>
        <taxon>Actinomycetota</taxon>
        <taxon>Actinomycetes</taxon>
        <taxon>Micromonosporales</taxon>
        <taxon>Micromonosporaceae</taxon>
        <taxon>Micromonospora</taxon>
    </lineage>
</organism>
<reference evidence="3 4" key="1">
    <citation type="submission" date="2016-01" db="EMBL/GenBank/DDBJ databases">
        <title>Whole genome sequence and analysis of Micromonospora rosaria DSM 803, which can produce antibacterial substance rosamicin.</title>
        <authorList>
            <person name="Yang H."/>
            <person name="He X."/>
            <person name="Zhu D."/>
        </authorList>
    </citation>
    <scope>NUCLEOTIDE SEQUENCE [LARGE SCALE GENOMIC DNA]</scope>
    <source>
        <strain evidence="3 4">DSM 803</strain>
    </source>
</reference>
<keyword evidence="2" id="KW-1133">Transmembrane helix</keyword>
<evidence type="ECO:0000313" key="3">
    <source>
        <dbReference type="EMBL" id="KXK61939.1"/>
    </source>
</evidence>
<sequence>MTDLERRYRWLLRAYPADYRRERGAELVGTYLDLAGPGRRWPSPADATDLLRGGVRQRLRAAGADDLTPGVRLAAALALLTATTLAGIWAVGELRAPTVFGVPGFGPFVSLGVVVWAGWLLAALVLAVAPGRAARLTIGGALLLTVAVVPVAAATGLPRPPLLVLVPQAALGALALALPTRPAPLARYAPLAGAALAAATMQSMMGAGRYWGYYGWTAEAVLPPAGGLLLAVTVLLGVGLAMRQDHRGGWALLVLLTPIGLLTVHLLAGAVDGLAGAPRPTYPTLVGSSVVVALAGPLLLPLAVAARRRLAPPSWFRSTLQPGSTLQFGPTSQPGPTSQSAPTSQSDSRCPTCGRPD</sequence>
<comment type="caution">
    <text evidence="3">The sequence shown here is derived from an EMBL/GenBank/DDBJ whole genome shotgun (WGS) entry which is preliminary data.</text>
</comment>
<feature type="compositionally biased region" description="Polar residues" evidence="1">
    <location>
        <begin position="321"/>
        <end position="349"/>
    </location>
</feature>
<gene>
    <name evidence="3" type="ORF">AWW66_10890</name>
</gene>
<protein>
    <submittedName>
        <fullName evidence="3">Uncharacterized protein</fullName>
    </submittedName>
</protein>
<feature type="transmembrane region" description="Helical" evidence="2">
    <location>
        <begin position="282"/>
        <end position="306"/>
    </location>
</feature>
<accession>A0A136PTW5</accession>
<keyword evidence="2" id="KW-0472">Membrane</keyword>
<feature type="transmembrane region" description="Helical" evidence="2">
    <location>
        <begin position="136"/>
        <end position="155"/>
    </location>
</feature>
<dbReference type="RefSeq" id="WP_067363671.1">
    <property type="nucleotide sequence ID" value="NZ_JBIUBN010000011.1"/>
</dbReference>
<evidence type="ECO:0000256" key="2">
    <source>
        <dbReference type="SAM" id="Phobius"/>
    </source>
</evidence>
<dbReference type="AlphaFoldDB" id="A0A136PTW5"/>
<feature type="transmembrane region" description="Helical" evidence="2">
    <location>
        <begin position="73"/>
        <end position="92"/>
    </location>
</feature>
<feature type="region of interest" description="Disordered" evidence="1">
    <location>
        <begin position="321"/>
        <end position="357"/>
    </location>
</feature>
<feature type="transmembrane region" description="Helical" evidence="2">
    <location>
        <begin position="249"/>
        <end position="270"/>
    </location>
</feature>
<name>A0A136PTW5_9ACTN</name>
<evidence type="ECO:0000256" key="1">
    <source>
        <dbReference type="SAM" id="MobiDB-lite"/>
    </source>
</evidence>
<evidence type="ECO:0000313" key="4">
    <source>
        <dbReference type="Proteomes" id="UP000070620"/>
    </source>
</evidence>
<feature type="transmembrane region" description="Helical" evidence="2">
    <location>
        <begin position="104"/>
        <end position="129"/>
    </location>
</feature>